<organism evidence="1 2">
    <name type="scientific">Methanobrevibacter cuticularis</name>
    <dbReference type="NCBI Taxonomy" id="47311"/>
    <lineage>
        <taxon>Archaea</taxon>
        <taxon>Methanobacteriati</taxon>
        <taxon>Methanobacteriota</taxon>
        <taxon>Methanomada group</taxon>
        <taxon>Methanobacteria</taxon>
        <taxon>Methanobacteriales</taxon>
        <taxon>Methanobacteriaceae</taxon>
        <taxon>Methanobrevibacter</taxon>
    </lineage>
</organism>
<evidence type="ECO:0000313" key="1">
    <source>
        <dbReference type="EMBL" id="KZX17536.1"/>
    </source>
</evidence>
<dbReference type="EMBL" id="LWMW01000033">
    <property type="protein sequence ID" value="KZX17536.1"/>
    <property type="molecule type" value="Genomic_DNA"/>
</dbReference>
<dbReference type="PATRIC" id="fig|47311.3.peg.227"/>
<gene>
    <name evidence="1" type="ORF">MBCUT_02110</name>
</gene>
<protein>
    <submittedName>
        <fullName evidence="1">Uncharacterized protein</fullName>
    </submittedName>
</protein>
<name>A0A166FCK7_9EURY</name>
<proteinExistence type="predicted"/>
<dbReference type="RefSeq" id="WP_067257668.1">
    <property type="nucleotide sequence ID" value="NZ_LWMW01000033.1"/>
</dbReference>
<keyword evidence="2" id="KW-1185">Reference proteome</keyword>
<dbReference type="Proteomes" id="UP000077275">
    <property type="component" value="Unassembled WGS sequence"/>
</dbReference>
<accession>A0A166FCK7</accession>
<reference evidence="1 2" key="1">
    <citation type="submission" date="2016-04" db="EMBL/GenBank/DDBJ databases">
        <title>Genome sequence of Methanobrevibacter cuticularis DSM 11139.</title>
        <authorList>
            <person name="Poehlein A."/>
            <person name="Seedorf H."/>
            <person name="Daniel R."/>
        </authorList>
    </citation>
    <scope>NUCLEOTIDE SEQUENCE [LARGE SCALE GENOMIC DNA]</scope>
    <source>
        <strain evidence="1 2">DSM 11139</strain>
    </source>
</reference>
<comment type="caution">
    <text evidence="1">The sequence shown here is derived from an EMBL/GenBank/DDBJ whole genome shotgun (WGS) entry which is preliminary data.</text>
</comment>
<dbReference type="OrthoDB" id="76757at2157"/>
<sequence>MSKKKTSFTLDANLLKDLKIKAVQLGTSQTELIEKFIKQGLFKETENHNLINDEIGTIQIENIKPNLLKRISKIAKDEKITEEKAIKEIIEKGIEAKTKNKIPKHLIANKDTYDPDPERLMNMSGIIETDEPFDTAQAIRKVRNMEY</sequence>
<evidence type="ECO:0000313" key="2">
    <source>
        <dbReference type="Proteomes" id="UP000077275"/>
    </source>
</evidence>
<dbReference type="AlphaFoldDB" id="A0A166FCK7"/>